<comment type="caution">
    <text evidence="1">The sequence shown here is derived from an EMBL/GenBank/DDBJ whole genome shotgun (WGS) entry which is preliminary data.</text>
</comment>
<proteinExistence type="predicted"/>
<organism evidence="1 2">
    <name type="scientific">Candidatus Thermodesulfobacterium syntrophicum</name>
    <dbReference type="NCBI Taxonomy" id="3060442"/>
    <lineage>
        <taxon>Bacteria</taxon>
        <taxon>Pseudomonadati</taxon>
        <taxon>Thermodesulfobacteriota</taxon>
        <taxon>Thermodesulfobacteria</taxon>
        <taxon>Thermodesulfobacteriales</taxon>
        <taxon>Thermodesulfobacteriaceae</taxon>
        <taxon>Thermodesulfobacterium</taxon>
    </lineage>
</organism>
<name>A0AAE3P3Q5_9BACT</name>
<dbReference type="Proteomes" id="UP001144110">
    <property type="component" value="Unassembled WGS sequence"/>
</dbReference>
<dbReference type="EMBL" id="JAPHEG010000001">
    <property type="protein sequence ID" value="MDF2953060.1"/>
    <property type="molecule type" value="Genomic_DNA"/>
</dbReference>
<reference evidence="1" key="1">
    <citation type="submission" date="2022-11" db="EMBL/GenBank/DDBJ databases">
        <title>Candidatus Alkanophaga archaea from heated hydrothermal vent sediment oxidize petroleum alkanes.</title>
        <authorList>
            <person name="Zehnle H."/>
            <person name="Laso-Perez R."/>
            <person name="Lipp J."/>
            <person name="Teske A."/>
            <person name="Wegener G."/>
        </authorList>
    </citation>
    <scope>NUCLEOTIDE SEQUENCE</scope>
    <source>
        <strain evidence="1">MCA70</strain>
    </source>
</reference>
<dbReference type="AlphaFoldDB" id="A0AAE3P3Q5"/>
<sequence length="67" mass="7835">MYVHLFKLDKRKKCPACGWKTGRIFVMAETKEETERMYREEGIGMCGECLCELLAERKYKILNGKNG</sequence>
<gene>
    <name evidence="1" type="ORF">OD816_000305</name>
</gene>
<evidence type="ECO:0000313" key="2">
    <source>
        <dbReference type="Proteomes" id="UP001144110"/>
    </source>
</evidence>
<evidence type="ECO:0000313" key="1">
    <source>
        <dbReference type="EMBL" id="MDF2953060.1"/>
    </source>
</evidence>
<accession>A0AAE3P3Q5</accession>
<protein>
    <submittedName>
        <fullName evidence="1">Uncharacterized protein</fullName>
    </submittedName>
</protein>